<dbReference type="Proteomes" id="UP000016935">
    <property type="component" value="Unassembled WGS sequence"/>
</dbReference>
<accession>R0K229</accession>
<evidence type="ECO:0000313" key="1">
    <source>
        <dbReference type="EMBL" id="EOA87193.1"/>
    </source>
</evidence>
<dbReference type="InterPro" id="IPR029006">
    <property type="entry name" value="ADF-H/Gelsolin-like_dom_sf"/>
</dbReference>
<dbReference type="eggNOG" id="ENOG502RYYT">
    <property type="taxonomic scope" value="Eukaryota"/>
</dbReference>
<dbReference type="HOGENOM" id="CLU_1384930_0_0_1"/>
<evidence type="ECO:0000313" key="2">
    <source>
        <dbReference type="Proteomes" id="UP000016935"/>
    </source>
</evidence>
<organism evidence="1 2">
    <name type="scientific">Exserohilum turcicum (strain 28A)</name>
    <name type="common">Northern leaf blight fungus</name>
    <name type="synonym">Setosphaeria turcica</name>
    <dbReference type="NCBI Taxonomy" id="671987"/>
    <lineage>
        <taxon>Eukaryota</taxon>
        <taxon>Fungi</taxon>
        <taxon>Dikarya</taxon>
        <taxon>Ascomycota</taxon>
        <taxon>Pezizomycotina</taxon>
        <taxon>Dothideomycetes</taxon>
        <taxon>Pleosporomycetidae</taxon>
        <taxon>Pleosporales</taxon>
        <taxon>Pleosporineae</taxon>
        <taxon>Pleosporaceae</taxon>
        <taxon>Exserohilum</taxon>
    </lineage>
</organism>
<reference evidence="1 2" key="1">
    <citation type="journal article" date="2012" name="PLoS Pathog.">
        <title>Diverse lifestyles and strategies of plant pathogenesis encoded in the genomes of eighteen Dothideomycetes fungi.</title>
        <authorList>
            <person name="Ohm R.A."/>
            <person name="Feau N."/>
            <person name="Henrissat B."/>
            <person name="Schoch C.L."/>
            <person name="Horwitz B.A."/>
            <person name="Barry K.W."/>
            <person name="Condon B.J."/>
            <person name="Copeland A.C."/>
            <person name="Dhillon B."/>
            <person name="Glaser F."/>
            <person name="Hesse C.N."/>
            <person name="Kosti I."/>
            <person name="LaButti K."/>
            <person name="Lindquist E.A."/>
            <person name="Lucas S."/>
            <person name="Salamov A.A."/>
            <person name="Bradshaw R.E."/>
            <person name="Ciuffetti L."/>
            <person name="Hamelin R.C."/>
            <person name="Kema G.H.J."/>
            <person name="Lawrence C."/>
            <person name="Scott J.A."/>
            <person name="Spatafora J.W."/>
            <person name="Turgeon B.G."/>
            <person name="de Wit P.J.G.M."/>
            <person name="Zhong S."/>
            <person name="Goodwin S.B."/>
            <person name="Grigoriev I.V."/>
        </authorList>
    </citation>
    <scope>NUCLEOTIDE SEQUENCE [LARGE SCALE GENOMIC DNA]</scope>
    <source>
        <strain evidence="2">28A</strain>
    </source>
</reference>
<dbReference type="GeneID" id="19401644"/>
<dbReference type="AlphaFoldDB" id="R0K229"/>
<gene>
    <name evidence="1" type="ORF">SETTUDRAFT_179015</name>
</gene>
<protein>
    <recommendedName>
        <fullName evidence="3">ADF-H domain-containing protein</fullName>
    </recommendedName>
</protein>
<dbReference type="Gene3D" id="3.40.20.10">
    <property type="entry name" value="Severin"/>
    <property type="match status" value="1"/>
</dbReference>
<dbReference type="STRING" id="671987.R0K229"/>
<proteinExistence type="predicted"/>
<dbReference type="RefSeq" id="XP_008025659.1">
    <property type="nucleotide sequence ID" value="XM_008027468.1"/>
</dbReference>
<dbReference type="EMBL" id="KB908592">
    <property type="protein sequence ID" value="EOA87193.1"/>
    <property type="molecule type" value="Genomic_DNA"/>
</dbReference>
<sequence length="197" mass="21138">MSLNGLNNVEVTQAYQGALAEAGGWFLLRYTSRDAVEVLKRGTGGAGEARAAVAQYDETSPLYGLLLYRRRKVLVKYVPEGTSRLLQARVAVHFINISEKFAPHDIVLPISTPEELSDAALASACSLHTAAPSSSSSSGSSRQPKLSWIQEAADEGGHADHAEHDDKSACLQEHATQPRSHAATASRARLLIIAISY</sequence>
<evidence type="ECO:0008006" key="3">
    <source>
        <dbReference type="Google" id="ProtNLM"/>
    </source>
</evidence>
<reference evidence="1 2" key="2">
    <citation type="journal article" date="2013" name="PLoS Genet.">
        <title>Comparative genome structure, secondary metabolite, and effector coding capacity across Cochliobolus pathogens.</title>
        <authorList>
            <person name="Condon B.J."/>
            <person name="Leng Y."/>
            <person name="Wu D."/>
            <person name="Bushley K.E."/>
            <person name="Ohm R.A."/>
            <person name="Otillar R."/>
            <person name="Martin J."/>
            <person name="Schackwitz W."/>
            <person name="Grimwood J."/>
            <person name="MohdZainudin N."/>
            <person name="Xue C."/>
            <person name="Wang R."/>
            <person name="Manning V.A."/>
            <person name="Dhillon B."/>
            <person name="Tu Z.J."/>
            <person name="Steffenson B.J."/>
            <person name="Salamov A."/>
            <person name="Sun H."/>
            <person name="Lowry S."/>
            <person name="LaButti K."/>
            <person name="Han J."/>
            <person name="Copeland A."/>
            <person name="Lindquist E."/>
            <person name="Barry K."/>
            <person name="Schmutz J."/>
            <person name="Baker S.E."/>
            <person name="Ciuffetti L.M."/>
            <person name="Grigoriev I.V."/>
            <person name="Zhong S."/>
            <person name="Turgeon B.G."/>
        </authorList>
    </citation>
    <scope>NUCLEOTIDE SEQUENCE [LARGE SCALE GENOMIC DNA]</scope>
    <source>
        <strain evidence="2">28A</strain>
    </source>
</reference>
<name>R0K229_EXST2</name>
<keyword evidence="2" id="KW-1185">Reference proteome</keyword>
<dbReference type="SUPFAM" id="SSF55753">
    <property type="entry name" value="Actin depolymerizing proteins"/>
    <property type="match status" value="1"/>
</dbReference>
<dbReference type="OrthoDB" id="74412at2759"/>